<dbReference type="InterPro" id="IPR032632">
    <property type="entry name" value="Peptidase_M16_M"/>
</dbReference>
<keyword evidence="4" id="KW-0479">Metal-binding</keyword>
<evidence type="ECO:0000259" key="10">
    <source>
        <dbReference type="Pfam" id="PF16187"/>
    </source>
</evidence>
<dbReference type="GO" id="GO:0005737">
    <property type="term" value="C:cytoplasm"/>
    <property type="evidence" value="ECO:0007669"/>
    <property type="project" value="UniProtKB-ARBA"/>
</dbReference>
<dbReference type="FunFam" id="3.30.830.10:FF:000012">
    <property type="entry name" value="Protease 3"/>
    <property type="match status" value="1"/>
</dbReference>
<evidence type="ECO:0000256" key="5">
    <source>
        <dbReference type="ARBA" id="ARBA00022801"/>
    </source>
</evidence>
<evidence type="ECO:0000259" key="9">
    <source>
        <dbReference type="Pfam" id="PF05193"/>
    </source>
</evidence>
<dbReference type="Pfam" id="PF16187">
    <property type="entry name" value="Peptidase_M16_M"/>
    <property type="match status" value="1"/>
</dbReference>
<keyword evidence="7" id="KW-0482">Metalloprotease</keyword>
<keyword evidence="5" id="KW-0378">Hydrolase</keyword>
<dbReference type="PANTHER" id="PTHR43690">
    <property type="entry name" value="NARDILYSIN"/>
    <property type="match status" value="1"/>
</dbReference>
<dbReference type="Gene3D" id="3.30.830.10">
    <property type="entry name" value="Metalloenzyme, LuxS/M16 peptidase-like"/>
    <property type="match status" value="4"/>
</dbReference>
<evidence type="ECO:0000313" key="12">
    <source>
        <dbReference type="EMBL" id="SVA44054.1"/>
    </source>
</evidence>
<comment type="cofactor">
    <cofactor evidence="1">
        <name>Zn(2+)</name>
        <dbReference type="ChEBI" id="CHEBI:29105"/>
    </cofactor>
</comment>
<evidence type="ECO:0000256" key="6">
    <source>
        <dbReference type="ARBA" id="ARBA00022833"/>
    </source>
</evidence>
<name>A0A381VUW0_9ZZZZ</name>
<dbReference type="PROSITE" id="PS51257">
    <property type="entry name" value="PROKAR_LIPOPROTEIN"/>
    <property type="match status" value="1"/>
</dbReference>
<dbReference type="AlphaFoldDB" id="A0A381VUW0"/>
<dbReference type="PROSITE" id="PS00143">
    <property type="entry name" value="INSULINASE"/>
    <property type="match status" value="1"/>
</dbReference>
<evidence type="ECO:0000256" key="3">
    <source>
        <dbReference type="ARBA" id="ARBA00022670"/>
    </source>
</evidence>
<keyword evidence="3" id="KW-0645">Protease</keyword>
<feature type="domain" description="Peptidase M16 C-terminal" evidence="9">
    <location>
        <begin position="201"/>
        <end position="382"/>
    </location>
</feature>
<keyword evidence="6" id="KW-0862">Zinc</keyword>
<dbReference type="GO" id="GO:0046872">
    <property type="term" value="F:metal ion binding"/>
    <property type="evidence" value="ECO:0007669"/>
    <property type="project" value="UniProtKB-KW"/>
</dbReference>
<dbReference type="GO" id="GO:0004222">
    <property type="term" value="F:metalloendopeptidase activity"/>
    <property type="evidence" value="ECO:0007669"/>
    <property type="project" value="InterPro"/>
</dbReference>
<sequence>MKIFLLLIYVFLIGSCAWPPVNEQQMVEKHPLDKSQIRKLTLENGLKVYLLSDPDFNKSSAAMCVDVGSLQDPENRQGLAHFLEHMLFLGTEKFPNVDEYSTYLRNNGGMSNAYTAGDHTNYQFQVFPDALEGALDRFSQFFIAPIFTAEYTNREKNAVHSEYQKNKMNDNWREQQIAFSFVRKGHPQRKFNIGNLETLGDIKREELLEFYNNEYSSNRMSLAVLSNHGLNVLEEWSKTYFSAIQNYDLDEIIYEHDVINRKETFRLINIIPVKDLRDLEISFILPGTRKYYKSKPGRILGYMTGHEGRGSILSFLKAKGWATTLRAEIYQATDSYGYANLRIGLTPEGLKEHRNIIKSVVSYIKLLKNSEYPDYVFDHLKTMSFLNETYSNKGEGMWRATSLANETNQYPLEDAGRIRYIFEEQDKTVWNEILSYCVPDNMLSSLISKDVKTNKIEHFFDAPYGYEEDDEFYQELINAGPNSGITIPEPNAFLPQNASVPNRKYKDLVIPRLLVNERGMKLYYGKDHEFLRPKGVINFKILFPKDKMSLEHQVMLKIYVACVNESLNEPAYPAKQAGLNYTLREGYEGLYMTISGYTESAMILYDIIMSHLVNYQISDDEFNALKDKILRDYQNFPLSDAWQITRKKNADIYNNINYDWEESFEMAKDITSESVGKYAESIFKRIYVEGLIYGNFSKREARQAIRIFKEKTSARPVHRKGSFELKYLSQERPESIQYIGKLDVDNSCFWREYHFGMDSPKTRADVMIISQALKQPFFTEMRTNQQLGYIVWSSNLNRDENHYLYFAIQSGEYSADVLNHHADKFIKTCPILLNSMSDDMFEQLRESSIENLEQKPKSISERSTKLTNLIFEHNAEFDRDEKTISAIKNVEKNKLVETLEKILSEESYRMVNCLMFADDHGNAAGITSTFDDVRDWKKSRIYK</sequence>
<dbReference type="GO" id="GO:0006508">
    <property type="term" value="P:proteolysis"/>
    <property type="evidence" value="ECO:0007669"/>
    <property type="project" value="UniProtKB-KW"/>
</dbReference>
<evidence type="ECO:0000256" key="2">
    <source>
        <dbReference type="ARBA" id="ARBA00007261"/>
    </source>
</evidence>
<dbReference type="SUPFAM" id="SSF63411">
    <property type="entry name" value="LuxS/MPP-like metallohydrolase"/>
    <property type="match status" value="4"/>
</dbReference>
<dbReference type="EMBL" id="UINC01009851">
    <property type="protein sequence ID" value="SVA44054.1"/>
    <property type="molecule type" value="Genomic_DNA"/>
</dbReference>
<protein>
    <recommendedName>
        <fullName evidence="13">Pitrilysin</fullName>
    </recommendedName>
</protein>
<dbReference type="Pfam" id="PF00675">
    <property type="entry name" value="Peptidase_M16"/>
    <property type="match status" value="1"/>
</dbReference>
<evidence type="ECO:0000259" key="8">
    <source>
        <dbReference type="Pfam" id="PF00675"/>
    </source>
</evidence>
<proteinExistence type="inferred from homology"/>
<dbReference type="InterPro" id="IPR007863">
    <property type="entry name" value="Peptidase_M16_C"/>
</dbReference>
<dbReference type="InterPro" id="IPR011249">
    <property type="entry name" value="Metalloenz_LuxS/M16"/>
</dbReference>
<reference evidence="12" key="1">
    <citation type="submission" date="2018-05" db="EMBL/GenBank/DDBJ databases">
        <authorList>
            <person name="Lanie J.A."/>
            <person name="Ng W.-L."/>
            <person name="Kazmierczak K.M."/>
            <person name="Andrzejewski T.M."/>
            <person name="Davidsen T.M."/>
            <person name="Wayne K.J."/>
            <person name="Tettelin H."/>
            <person name="Glass J.I."/>
            <person name="Rusch D."/>
            <person name="Podicherti R."/>
            <person name="Tsui H.-C.T."/>
            <person name="Winkler M.E."/>
        </authorList>
    </citation>
    <scope>NUCLEOTIDE SEQUENCE</scope>
</reference>
<dbReference type="InterPro" id="IPR054734">
    <property type="entry name" value="PqqF-like_C_4"/>
</dbReference>
<organism evidence="12">
    <name type="scientific">marine metagenome</name>
    <dbReference type="NCBI Taxonomy" id="408172"/>
    <lineage>
        <taxon>unclassified sequences</taxon>
        <taxon>metagenomes</taxon>
        <taxon>ecological metagenomes</taxon>
    </lineage>
</organism>
<gene>
    <name evidence="12" type="ORF">METZ01_LOCUS96908</name>
</gene>
<feature type="domain" description="Coenzyme PQQ synthesis protein F-like C-terminal lobe" evidence="11">
    <location>
        <begin position="769"/>
        <end position="865"/>
    </location>
</feature>
<dbReference type="InterPro" id="IPR001431">
    <property type="entry name" value="Pept_M16_Zn_BS"/>
</dbReference>
<evidence type="ECO:0000256" key="7">
    <source>
        <dbReference type="ARBA" id="ARBA00023049"/>
    </source>
</evidence>
<dbReference type="InterPro" id="IPR050626">
    <property type="entry name" value="Peptidase_M16"/>
</dbReference>
<feature type="domain" description="Peptidase M16 N-terminal" evidence="8">
    <location>
        <begin position="48"/>
        <end position="176"/>
    </location>
</feature>
<feature type="domain" description="Peptidase M16 middle/third" evidence="10">
    <location>
        <begin position="390"/>
        <end position="664"/>
    </location>
</feature>
<evidence type="ECO:0000256" key="4">
    <source>
        <dbReference type="ARBA" id="ARBA00022723"/>
    </source>
</evidence>
<evidence type="ECO:0000259" key="11">
    <source>
        <dbReference type="Pfam" id="PF22456"/>
    </source>
</evidence>
<accession>A0A381VUW0</accession>
<dbReference type="PANTHER" id="PTHR43690:SF18">
    <property type="entry name" value="INSULIN-DEGRADING ENZYME-RELATED"/>
    <property type="match status" value="1"/>
</dbReference>
<dbReference type="Pfam" id="PF05193">
    <property type="entry name" value="Peptidase_M16_C"/>
    <property type="match status" value="1"/>
</dbReference>
<comment type="similarity">
    <text evidence="2">Belongs to the peptidase M16 family.</text>
</comment>
<dbReference type="Pfam" id="PF22456">
    <property type="entry name" value="PqqF-like_C_4"/>
    <property type="match status" value="1"/>
</dbReference>
<evidence type="ECO:0008006" key="13">
    <source>
        <dbReference type="Google" id="ProtNLM"/>
    </source>
</evidence>
<dbReference type="InterPro" id="IPR011765">
    <property type="entry name" value="Pept_M16_N"/>
</dbReference>
<evidence type="ECO:0000256" key="1">
    <source>
        <dbReference type="ARBA" id="ARBA00001947"/>
    </source>
</evidence>